<gene>
    <name evidence="1" type="ORF">GGI25_001924</name>
</gene>
<dbReference type="SUPFAM" id="SSF82708">
    <property type="entry name" value="R3H domain"/>
    <property type="match status" value="1"/>
</dbReference>
<protein>
    <submittedName>
        <fullName evidence="1">Uncharacterized protein</fullName>
    </submittedName>
</protein>
<dbReference type="Proteomes" id="UP001151518">
    <property type="component" value="Unassembled WGS sequence"/>
</dbReference>
<name>A0A9W8G519_9FUNG</name>
<dbReference type="OrthoDB" id="10256743at2759"/>
<sequence>MSLPMVQYAGDKSTSLSFNNPTVISILQNDITVDEPKPTTTRQPNINGIRRIMKRAHTPEGLVLHYEARLRAFLSDDDGDWHVVEQDDVFTPLGTETYLDDDIVVLGNALEKLKAKRPQCSSPEIQAGIKNDLVAQWSVKDSFTRLVVHTMCRYYGLVSFSDTTEAGVDVLHICHPRFFNSDDKVVLPDVSFHQLVFNK</sequence>
<dbReference type="AlphaFoldDB" id="A0A9W8G519"/>
<reference evidence="1" key="1">
    <citation type="submission" date="2022-07" db="EMBL/GenBank/DDBJ databases">
        <title>Phylogenomic reconstructions and comparative analyses of Kickxellomycotina fungi.</title>
        <authorList>
            <person name="Reynolds N.K."/>
            <person name="Stajich J.E."/>
            <person name="Barry K."/>
            <person name="Grigoriev I.V."/>
            <person name="Crous P."/>
            <person name="Smith M.E."/>
        </authorList>
    </citation>
    <scope>NUCLEOTIDE SEQUENCE</scope>
    <source>
        <strain evidence="1">NRRL 3115</strain>
    </source>
</reference>
<dbReference type="CDD" id="cd02325">
    <property type="entry name" value="R3H"/>
    <property type="match status" value="1"/>
</dbReference>
<organism evidence="1 2">
    <name type="scientific">Coemansia spiralis</name>
    <dbReference type="NCBI Taxonomy" id="417178"/>
    <lineage>
        <taxon>Eukaryota</taxon>
        <taxon>Fungi</taxon>
        <taxon>Fungi incertae sedis</taxon>
        <taxon>Zoopagomycota</taxon>
        <taxon>Kickxellomycotina</taxon>
        <taxon>Kickxellomycetes</taxon>
        <taxon>Kickxellales</taxon>
        <taxon>Kickxellaceae</taxon>
        <taxon>Coemansia</taxon>
    </lineage>
</organism>
<proteinExistence type="predicted"/>
<evidence type="ECO:0000313" key="1">
    <source>
        <dbReference type="EMBL" id="KAJ2678935.1"/>
    </source>
</evidence>
<accession>A0A9W8G519</accession>
<dbReference type="InterPro" id="IPR036867">
    <property type="entry name" value="R3H_dom_sf"/>
</dbReference>
<dbReference type="EMBL" id="JANBTW010000016">
    <property type="protein sequence ID" value="KAJ2678935.1"/>
    <property type="molecule type" value="Genomic_DNA"/>
</dbReference>
<comment type="caution">
    <text evidence="1">The sequence shown here is derived from an EMBL/GenBank/DDBJ whole genome shotgun (WGS) entry which is preliminary data.</text>
</comment>
<evidence type="ECO:0000313" key="2">
    <source>
        <dbReference type="Proteomes" id="UP001151518"/>
    </source>
</evidence>
<dbReference type="GO" id="GO:0003676">
    <property type="term" value="F:nucleic acid binding"/>
    <property type="evidence" value="ECO:0007669"/>
    <property type="project" value="InterPro"/>
</dbReference>